<gene>
    <name evidence="3" type="ORF">AAAT87_01750</name>
</gene>
<dbReference type="EMBL" id="JBBNGE010000003">
    <property type="protein sequence ID" value="MEQ2507002.1"/>
    <property type="molecule type" value="Genomic_DNA"/>
</dbReference>
<protein>
    <recommendedName>
        <fullName evidence="5">Zinc ribbon domain-containing protein</fullName>
    </recommendedName>
</protein>
<evidence type="ECO:0000256" key="1">
    <source>
        <dbReference type="SAM" id="MobiDB-lite"/>
    </source>
</evidence>
<name>A0ABV1FV84_9BACT</name>
<dbReference type="Proteomes" id="UP001465717">
    <property type="component" value="Unassembled WGS sequence"/>
</dbReference>
<reference evidence="3 4" key="1">
    <citation type="submission" date="2024-04" db="EMBL/GenBank/DDBJ databases">
        <title>Human intestinal bacterial collection.</title>
        <authorList>
            <person name="Pauvert C."/>
            <person name="Hitch T.C.A."/>
            <person name="Clavel T."/>
        </authorList>
    </citation>
    <scope>NUCLEOTIDE SEQUENCE [LARGE SCALE GENOMIC DNA]</scope>
    <source>
        <strain evidence="3 4">CLA-AA-H174</strain>
    </source>
</reference>
<keyword evidence="2" id="KW-0472">Membrane</keyword>
<keyword evidence="4" id="KW-1185">Reference proteome</keyword>
<feature type="region of interest" description="Disordered" evidence="1">
    <location>
        <begin position="357"/>
        <end position="382"/>
    </location>
</feature>
<comment type="caution">
    <text evidence="3">The sequence shown here is derived from an EMBL/GenBank/DDBJ whole genome shotgun (WGS) entry which is preliminary data.</text>
</comment>
<dbReference type="RefSeq" id="WP_349225444.1">
    <property type="nucleotide sequence ID" value="NZ_JBBNFG020000007.1"/>
</dbReference>
<organism evidence="3 4">
    <name type="scientific">Segatella sinensis</name>
    <dbReference type="NCBI Taxonomy" id="3085167"/>
    <lineage>
        <taxon>Bacteria</taxon>
        <taxon>Pseudomonadati</taxon>
        <taxon>Bacteroidota</taxon>
        <taxon>Bacteroidia</taxon>
        <taxon>Bacteroidales</taxon>
        <taxon>Prevotellaceae</taxon>
        <taxon>Segatella</taxon>
    </lineage>
</organism>
<feature type="compositionally biased region" description="Basic and acidic residues" evidence="1">
    <location>
        <begin position="357"/>
        <end position="372"/>
    </location>
</feature>
<evidence type="ECO:0008006" key="5">
    <source>
        <dbReference type="Google" id="ProtNLM"/>
    </source>
</evidence>
<evidence type="ECO:0000313" key="4">
    <source>
        <dbReference type="Proteomes" id="UP001465717"/>
    </source>
</evidence>
<keyword evidence="2" id="KW-0812">Transmembrane</keyword>
<evidence type="ECO:0000256" key="2">
    <source>
        <dbReference type="SAM" id="Phobius"/>
    </source>
</evidence>
<evidence type="ECO:0000313" key="3">
    <source>
        <dbReference type="EMBL" id="MEQ2507002.1"/>
    </source>
</evidence>
<proteinExistence type="predicted"/>
<keyword evidence="2" id="KW-1133">Transmembrane helix</keyword>
<sequence length="568" mass="65772">MTQKAICPNCGAEGTVGRYCEFCGTKIPAPIVNQTANSKPKEHRPRIVRFSITKDDAIELFFNYLYKKGVSFENINLTVVNIKTYSIPFIAYNVYYEYYWTGENEDGTPDNGTLKGEKKIIIPSYDDSIQKLPSFDSYSIFRDSDLYIKESIEGKYETDFDVNISKCEGTPNEFWNRLGKEKFSSSIRMNPWYEESVISKLQDDGVPITIPFYFVHFKLNGIEDDFYVDGLGNNQTYSPCIIEYDISKTSEERVAHYKSFEKYLKQEDIGLTENQKKKLLKMNYPSSDFEALEKKEEEKKEEEIKTKSMEKSCLTILLVVACFIIAVIGLIQYSNHAKQVELEEYNAEMAEKHVRDSIEHEKAMQQQKEERKKRNYRPSAPTPSFSDVEVIGLTNGVKQIRLAEEYENTIYGFDKQGFLISVKYTNYNTSVINGFYTIKQGKLITRDGKEVEYNKVSANEDIISCDNYTLCNVTYDSKNRIVKIKDEYDTRKFVYDEGNNAHKERDKYMGGTEAEEKMSIPIFDIIGHSIHIPQNWEDKITSSDEKGRPTEIVYDGTLSKETIKIVYW</sequence>
<accession>A0ABV1FV84</accession>
<feature type="transmembrane region" description="Helical" evidence="2">
    <location>
        <begin position="313"/>
        <end position="333"/>
    </location>
</feature>